<name>A0ABQ9SCQ7_9PEZI</name>
<gene>
    <name evidence="1" type="ORF">CPAR01_11577</name>
</gene>
<feature type="non-terminal residue" evidence="1">
    <location>
        <position position="1"/>
    </location>
</feature>
<dbReference type="InterPro" id="IPR042099">
    <property type="entry name" value="ANL_N_sf"/>
</dbReference>
<dbReference type="EMBL" id="MOPA01000009">
    <property type="protein sequence ID" value="KAK1531928.1"/>
    <property type="molecule type" value="Genomic_DNA"/>
</dbReference>
<proteinExistence type="predicted"/>
<sequence>CAGCVNNANCPTYDRGQNYQHVDVGKGVPGLQLRVRLFDGNSPSAFADAGEVGLLELSGDVVFDGYFNDRDSTAAAFTSDGWFITGNVACVNHNAQSSDTEQIVVAYLPSVEDNDIRARTKTRNRIVEIIGLHMSSSAIVLPLTAADLKPSALGKLPKRCDQVGFREGHVRPASP</sequence>
<organism evidence="1 2">
    <name type="scientific">Colletotrichum paranaense</name>
    <dbReference type="NCBI Taxonomy" id="1914294"/>
    <lineage>
        <taxon>Eukaryota</taxon>
        <taxon>Fungi</taxon>
        <taxon>Dikarya</taxon>
        <taxon>Ascomycota</taxon>
        <taxon>Pezizomycotina</taxon>
        <taxon>Sordariomycetes</taxon>
        <taxon>Hypocreomycetidae</taxon>
        <taxon>Glomerellales</taxon>
        <taxon>Glomerellaceae</taxon>
        <taxon>Colletotrichum</taxon>
        <taxon>Colletotrichum acutatum species complex</taxon>
    </lineage>
</organism>
<evidence type="ECO:0000313" key="1">
    <source>
        <dbReference type="EMBL" id="KAK1531928.1"/>
    </source>
</evidence>
<dbReference type="Gene3D" id="3.40.50.12780">
    <property type="entry name" value="N-terminal domain of ligase-like"/>
    <property type="match status" value="1"/>
</dbReference>
<dbReference type="RefSeq" id="XP_060346184.1">
    <property type="nucleotide sequence ID" value="XM_060495836.1"/>
</dbReference>
<dbReference type="GeneID" id="85379735"/>
<protein>
    <recommendedName>
        <fullName evidence="3">AMP-dependent synthetase/ligase domain-containing protein</fullName>
    </recommendedName>
</protein>
<evidence type="ECO:0000313" key="2">
    <source>
        <dbReference type="Proteomes" id="UP001241169"/>
    </source>
</evidence>
<accession>A0ABQ9SCQ7</accession>
<dbReference type="Proteomes" id="UP001241169">
    <property type="component" value="Unassembled WGS sequence"/>
</dbReference>
<comment type="caution">
    <text evidence="1">The sequence shown here is derived from an EMBL/GenBank/DDBJ whole genome shotgun (WGS) entry which is preliminary data.</text>
</comment>
<evidence type="ECO:0008006" key="3">
    <source>
        <dbReference type="Google" id="ProtNLM"/>
    </source>
</evidence>
<reference evidence="1 2" key="1">
    <citation type="submission" date="2016-10" db="EMBL/GenBank/DDBJ databases">
        <title>The genome sequence of Colletotrichum fioriniae PJ7.</title>
        <authorList>
            <person name="Baroncelli R."/>
        </authorList>
    </citation>
    <scope>NUCLEOTIDE SEQUENCE [LARGE SCALE GENOMIC DNA]</scope>
    <source>
        <strain evidence="1 2">IMI 384185</strain>
    </source>
</reference>
<keyword evidence="2" id="KW-1185">Reference proteome</keyword>
<dbReference type="SUPFAM" id="SSF56801">
    <property type="entry name" value="Acetyl-CoA synthetase-like"/>
    <property type="match status" value="1"/>
</dbReference>